<evidence type="ECO:0000313" key="1">
    <source>
        <dbReference type="EMBL" id="MFC3966408.1"/>
    </source>
</evidence>
<dbReference type="EMBL" id="JBHSAX010000033">
    <property type="protein sequence ID" value="MFC3966408.1"/>
    <property type="molecule type" value="Genomic_DNA"/>
</dbReference>
<protein>
    <submittedName>
        <fullName evidence="1">Uncharacterized protein</fullName>
    </submittedName>
</protein>
<keyword evidence="2" id="KW-1185">Reference proteome</keyword>
<dbReference type="RefSeq" id="WP_378617078.1">
    <property type="nucleotide sequence ID" value="NZ_JBHSAX010000033.1"/>
</dbReference>
<reference evidence="2" key="1">
    <citation type="journal article" date="2019" name="Int. J. Syst. Evol. Microbiol.">
        <title>The Global Catalogue of Microorganisms (GCM) 10K type strain sequencing project: providing services to taxonomists for standard genome sequencing and annotation.</title>
        <authorList>
            <consortium name="The Broad Institute Genomics Platform"/>
            <consortium name="The Broad Institute Genome Sequencing Center for Infectious Disease"/>
            <person name="Wu L."/>
            <person name="Ma J."/>
        </authorList>
    </citation>
    <scope>NUCLEOTIDE SEQUENCE [LARGE SCALE GENOMIC DNA]</scope>
    <source>
        <strain evidence="2">CGMCC 4.7330</strain>
    </source>
</reference>
<sequence length="177" mass="19544">MNSGHFDRPAGANARLAALLTRRTGVPVEVDAGEPDAERRVRWVDGPTVGQMAELVAELREDELLRPGTLSYEHRPSSHGRAVTALLWLDEAPERCGLHEAVVADRAERDIGCPELAEHPWQRRACALLSLGPGGQRFTLTALRLVLEVSRTHGWDAGLTWLDTHASAPRTRLRVVR</sequence>
<comment type="caution">
    <text evidence="1">The sequence shown here is derived from an EMBL/GenBank/DDBJ whole genome shotgun (WGS) entry which is preliminary data.</text>
</comment>
<accession>A0ABV8E2U8</accession>
<name>A0ABV8E2U8_9NOCA</name>
<dbReference type="Proteomes" id="UP001595696">
    <property type="component" value="Unassembled WGS sequence"/>
</dbReference>
<proteinExistence type="predicted"/>
<organism evidence="1 2">
    <name type="scientific">Nocardia jiangsuensis</name>
    <dbReference type="NCBI Taxonomy" id="1691563"/>
    <lineage>
        <taxon>Bacteria</taxon>
        <taxon>Bacillati</taxon>
        <taxon>Actinomycetota</taxon>
        <taxon>Actinomycetes</taxon>
        <taxon>Mycobacteriales</taxon>
        <taxon>Nocardiaceae</taxon>
        <taxon>Nocardia</taxon>
    </lineage>
</organism>
<gene>
    <name evidence="1" type="ORF">ACFO0B_30875</name>
</gene>
<evidence type="ECO:0000313" key="2">
    <source>
        <dbReference type="Proteomes" id="UP001595696"/>
    </source>
</evidence>